<organism evidence="1 2">
    <name type="scientific">Lojkania enalia</name>
    <dbReference type="NCBI Taxonomy" id="147567"/>
    <lineage>
        <taxon>Eukaryota</taxon>
        <taxon>Fungi</taxon>
        <taxon>Dikarya</taxon>
        <taxon>Ascomycota</taxon>
        <taxon>Pezizomycotina</taxon>
        <taxon>Dothideomycetes</taxon>
        <taxon>Pleosporomycetidae</taxon>
        <taxon>Pleosporales</taxon>
        <taxon>Pleosporales incertae sedis</taxon>
        <taxon>Lojkania</taxon>
    </lineage>
</organism>
<comment type="caution">
    <text evidence="1">The sequence shown here is derived from an EMBL/GenBank/DDBJ whole genome shotgun (WGS) entry which is preliminary data.</text>
</comment>
<sequence length="174" mass="19217">MYLKVGAKPTQRFSYLLGTVAADNIRICAWPRGRLGCPITISAPRPLHTKYSRLGSESERWAARRQDNATRASAQFEILPSLPTGGEWVHAFARRVMDSVGSVPGRRQERRAEARAPLARSSGILLQVIHRLEDARQRLQAPGQAGPAGAPCARMGWIPPPRRVRCPPPPPWCA</sequence>
<proteinExistence type="predicted"/>
<protein>
    <submittedName>
        <fullName evidence="1">Uncharacterized protein</fullName>
    </submittedName>
</protein>
<evidence type="ECO:0000313" key="2">
    <source>
        <dbReference type="Proteomes" id="UP000800093"/>
    </source>
</evidence>
<name>A0A9P4KGY7_9PLEO</name>
<gene>
    <name evidence="1" type="ORF">CC78DRAFT_576881</name>
</gene>
<reference evidence="2" key="1">
    <citation type="journal article" date="2020" name="Stud. Mycol.">
        <title>101 Dothideomycetes genomes: A test case for predicting lifestyles and emergence of pathogens.</title>
        <authorList>
            <person name="Haridas S."/>
            <person name="Albert R."/>
            <person name="Binder M."/>
            <person name="Bloem J."/>
            <person name="LaButti K."/>
            <person name="Salamov A."/>
            <person name="Andreopoulos B."/>
            <person name="Baker S."/>
            <person name="Barry K."/>
            <person name="Bills G."/>
            <person name="Bluhm B."/>
            <person name="Cannon C."/>
            <person name="Castanera R."/>
            <person name="Culley D."/>
            <person name="Daum C."/>
            <person name="Ezra D."/>
            <person name="Gonzalez J."/>
            <person name="Henrissat B."/>
            <person name="Kuo A."/>
            <person name="Liang C."/>
            <person name="Lipzen A."/>
            <person name="Lutzoni F."/>
            <person name="Magnuson J."/>
            <person name="Mondo S."/>
            <person name="Nolan M."/>
            <person name="Ohm R."/>
            <person name="Pangilinan J."/>
            <person name="Park H.-J."/>
            <person name="Ramirez L."/>
            <person name="Alfaro M."/>
            <person name="Sun H."/>
            <person name="Tritt A."/>
            <person name="Yoshinaga Y."/>
            <person name="Zwiers L.-H."/>
            <person name="Turgeon B."/>
            <person name="Goodwin S."/>
            <person name="Spatafora J."/>
            <person name="Crous P."/>
            <person name="Grigoriev I."/>
        </authorList>
    </citation>
    <scope>NUCLEOTIDE SEQUENCE [LARGE SCALE GENOMIC DNA]</scope>
    <source>
        <strain evidence="2">CBS 304.66</strain>
    </source>
</reference>
<dbReference type="Proteomes" id="UP000800093">
    <property type="component" value="Unassembled WGS sequence"/>
</dbReference>
<accession>A0A9P4KGY7</accession>
<keyword evidence="2" id="KW-1185">Reference proteome</keyword>
<dbReference type="EMBL" id="ML986590">
    <property type="protein sequence ID" value="KAF2267513.1"/>
    <property type="molecule type" value="Genomic_DNA"/>
</dbReference>
<dbReference type="AlphaFoldDB" id="A0A9P4KGY7"/>
<evidence type="ECO:0000313" key="1">
    <source>
        <dbReference type="EMBL" id="KAF2267513.1"/>
    </source>
</evidence>